<evidence type="ECO:0000313" key="2">
    <source>
        <dbReference type="Proteomes" id="UP000027135"/>
    </source>
</evidence>
<sequence length="89" mass="10451">MIYKSPYEGFLSLLFGVPITLLLAYLWAAVYTYYRELTEGGVAQRDTQLENLTYMKSEPEEEEIINPEEIQKAYETIEYNIQQKQPYAV</sequence>
<proteinExistence type="predicted"/>
<gene>
    <name evidence="1" type="ORF">L798_03573</name>
</gene>
<reference evidence="1 2" key="1">
    <citation type="journal article" date="2014" name="Nat. Commun.">
        <title>Molecular traces of alternative social organization in a termite genome.</title>
        <authorList>
            <person name="Terrapon N."/>
            <person name="Li C."/>
            <person name="Robertson H.M."/>
            <person name="Ji L."/>
            <person name="Meng X."/>
            <person name="Booth W."/>
            <person name="Chen Z."/>
            <person name="Childers C.P."/>
            <person name="Glastad K.M."/>
            <person name="Gokhale K."/>
            <person name="Gowin J."/>
            <person name="Gronenberg W."/>
            <person name="Hermansen R.A."/>
            <person name="Hu H."/>
            <person name="Hunt B.G."/>
            <person name="Huylmans A.K."/>
            <person name="Khalil S.M."/>
            <person name="Mitchell R.D."/>
            <person name="Munoz-Torres M.C."/>
            <person name="Mustard J.A."/>
            <person name="Pan H."/>
            <person name="Reese J.T."/>
            <person name="Scharf M.E."/>
            <person name="Sun F."/>
            <person name="Vogel H."/>
            <person name="Xiao J."/>
            <person name="Yang W."/>
            <person name="Yang Z."/>
            <person name="Yang Z."/>
            <person name="Zhou J."/>
            <person name="Zhu J."/>
            <person name="Brent C.S."/>
            <person name="Elsik C.G."/>
            <person name="Goodisman M.A."/>
            <person name="Liberles D.A."/>
            <person name="Roe R.M."/>
            <person name="Vargo E.L."/>
            <person name="Vilcinskas A."/>
            <person name="Wang J."/>
            <person name="Bornberg-Bauer E."/>
            <person name="Korb J."/>
            <person name="Zhang G."/>
            <person name="Liebig J."/>
        </authorList>
    </citation>
    <scope>NUCLEOTIDE SEQUENCE [LARGE SCALE GENOMIC DNA]</scope>
    <source>
        <tissue evidence="1">Whole organism</tissue>
    </source>
</reference>
<dbReference type="InParanoid" id="A0A067QFP3"/>
<dbReference type="EMBL" id="KK853575">
    <property type="protein sequence ID" value="KDR06599.1"/>
    <property type="molecule type" value="Genomic_DNA"/>
</dbReference>
<protein>
    <submittedName>
        <fullName evidence="1">Uncharacterized protein</fullName>
    </submittedName>
</protein>
<keyword evidence="2" id="KW-1185">Reference proteome</keyword>
<accession>A0A067QFP3</accession>
<dbReference type="AlphaFoldDB" id="A0A067QFP3"/>
<name>A0A067QFP3_ZOONE</name>
<organism evidence="1 2">
    <name type="scientific">Zootermopsis nevadensis</name>
    <name type="common">Dampwood termite</name>
    <dbReference type="NCBI Taxonomy" id="136037"/>
    <lineage>
        <taxon>Eukaryota</taxon>
        <taxon>Metazoa</taxon>
        <taxon>Ecdysozoa</taxon>
        <taxon>Arthropoda</taxon>
        <taxon>Hexapoda</taxon>
        <taxon>Insecta</taxon>
        <taxon>Pterygota</taxon>
        <taxon>Neoptera</taxon>
        <taxon>Polyneoptera</taxon>
        <taxon>Dictyoptera</taxon>
        <taxon>Blattodea</taxon>
        <taxon>Blattoidea</taxon>
        <taxon>Termitoidae</taxon>
        <taxon>Termopsidae</taxon>
        <taxon>Zootermopsis</taxon>
    </lineage>
</organism>
<evidence type="ECO:0000313" key="1">
    <source>
        <dbReference type="EMBL" id="KDR06599.1"/>
    </source>
</evidence>
<dbReference type="Proteomes" id="UP000027135">
    <property type="component" value="Unassembled WGS sequence"/>
</dbReference>